<evidence type="ECO:0000313" key="1">
    <source>
        <dbReference type="EMBL" id="ERK71111.1"/>
    </source>
</evidence>
<sequence length="41" mass="4277">GRVVSLMAFDLGADERIVGLDVLADPRRLAELDPGALAAGR</sequence>
<reference evidence="1 2" key="1">
    <citation type="submission" date="2013-08" db="EMBL/GenBank/DDBJ databases">
        <authorList>
            <person name="Weinstock G."/>
            <person name="Sodergren E."/>
            <person name="Wylie T."/>
            <person name="Fulton L."/>
            <person name="Fulton R."/>
            <person name="Fronick C."/>
            <person name="O'Laughlin M."/>
            <person name="Godfrey J."/>
            <person name="Miner T."/>
            <person name="Herter B."/>
            <person name="Appelbaum E."/>
            <person name="Cordes M."/>
            <person name="Lek S."/>
            <person name="Wollam A."/>
            <person name="Pepin K.H."/>
            <person name="Palsikar V.B."/>
            <person name="Mitreva M."/>
            <person name="Wilson R.K."/>
        </authorList>
    </citation>
    <scope>NUCLEOTIDE SEQUENCE [LARGE SCALE GENOMIC DNA]</scope>
    <source>
        <strain evidence="1 2">ATCC 14665</strain>
    </source>
</reference>
<feature type="non-terminal residue" evidence="1">
    <location>
        <position position="1"/>
    </location>
</feature>
<dbReference type="HOGENOM" id="CLU_3281378_0_0_11"/>
<name>U2RQK1_LEIAQ</name>
<dbReference type="AlphaFoldDB" id="U2RQK1"/>
<dbReference type="EMBL" id="AWVQ01000329">
    <property type="protein sequence ID" value="ERK71111.1"/>
    <property type="molecule type" value="Genomic_DNA"/>
</dbReference>
<dbReference type="Proteomes" id="UP000016605">
    <property type="component" value="Unassembled WGS sequence"/>
</dbReference>
<accession>U2RQK1</accession>
<organism evidence="1 2">
    <name type="scientific">Leifsonia aquatica ATCC 14665</name>
    <dbReference type="NCBI Taxonomy" id="1358026"/>
    <lineage>
        <taxon>Bacteria</taxon>
        <taxon>Bacillati</taxon>
        <taxon>Actinomycetota</taxon>
        <taxon>Actinomycetes</taxon>
        <taxon>Micrococcales</taxon>
        <taxon>Microbacteriaceae</taxon>
        <taxon>Leifsonia</taxon>
    </lineage>
</organism>
<comment type="caution">
    <text evidence="1">The sequence shown here is derived from an EMBL/GenBank/DDBJ whole genome shotgun (WGS) entry which is preliminary data.</text>
</comment>
<gene>
    <name evidence="1" type="ORF">N136_02543</name>
</gene>
<evidence type="ECO:0000313" key="2">
    <source>
        <dbReference type="Proteomes" id="UP000016605"/>
    </source>
</evidence>
<protein>
    <submittedName>
        <fullName evidence="1">Uncharacterized protein</fullName>
    </submittedName>
</protein>
<proteinExistence type="predicted"/>